<dbReference type="EMBL" id="CP138894">
    <property type="protein sequence ID" value="WPK23555.1"/>
    <property type="molecule type" value="Genomic_DNA"/>
</dbReference>
<dbReference type="Pfam" id="PF01423">
    <property type="entry name" value="LSM"/>
    <property type="match status" value="1"/>
</dbReference>
<keyword evidence="4" id="KW-0747">Spliceosome</keyword>
<accession>A0AAX4H501</accession>
<dbReference type="PANTHER" id="PTHR20971:SF0">
    <property type="entry name" value="U6 SNRNA-ASSOCIATED SM-LIKE PROTEIN LSM5"/>
    <property type="match status" value="1"/>
</dbReference>
<evidence type="ECO:0000256" key="8">
    <source>
        <dbReference type="ARBA" id="ARBA00023274"/>
    </source>
</evidence>
<keyword evidence="6" id="KW-0508">mRNA splicing</keyword>
<dbReference type="GO" id="GO:0000398">
    <property type="term" value="P:mRNA splicing, via spliceosome"/>
    <property type="evidence" value="ECO:0007669"/>
    <property type="project" value="TreeGrafter"/>
</dbReference>
<evidence type="ECO:0000256" key="5">
    <source>
        <dbReference type="ARBA" id="ARBA00022884"/>
    </source>
</evidence>
<evidence type="ECO:0000256" key="7">
    <source>
        <dbReference type="ARBA" id="ARBA00023242"/>
    </source>
</evidence>
<sequence length="89" mass="9601">MSLENAPAETKDAVASVMPLEVLDRSIGTQVRILLTNNKEFVGKLVGFDDFVNMVLESVVEVSSDGSESAPIKKMLLNGTLIAMISPFM</sequence>
<protein>
    <recommendedName>
        <fullName evidence="9">Sm domain-containing protein</fullName>
    </recommendedName>
</protein>
<dbReference type="KEGG" id="asau:88171864"/>
<feature type="domain" description="Sm" evidence="9">
    <location>
        <begin position="18"/>
        <end position="89"/>
    </location>
</feature>
<reference evidence="10 11" key="1">
    <citation type="submission" date="2023-10" db="EMBL/GenBank/DDBJ databases">
        <title>Draft Genome Sequence of Candida saopaulonensis from a very Premature Infant with Sepsis.</title>
        <authorList>
            <person name="Ning Y."/>
            <person name="Dai R."/>
            <person name="Xiao M."/>
            <person name="Xu Y."/>
            <person name="Yan Q."/>
            <person name="Zhang L."/>
        </authorList>
    </citation>
    <scope>NUCLEOTIDE SEQUENCE [LARGE SCALE GENOMIC DNA]</scope>
    <source>
        <strain evidence="10 11">19XY460</strain>
    </source>
</reference>
<gene>
    <name evidence="10" type="ORF">PUMCH_000796</name>
</gene>
<dbReference type="InterPro" id="IPR033871">
    <property type="entry name" value="LSm5"/>
</dbReference>
<organism evidence="10 11">
    <name type="scientific">Australozyma saopauloensis</name>
    <dbReference type="NCBI Taxonomy" id="291208"/>
    <lineage>
        <taxon>Eukaryota</taxon>
        <taxon>Fungi</taxon>
        <taxon>Dikarya</taxon>
        <taxon>Ascomycota</taxon>
        <taxon>Saccharomycotina</taxon>
        <taxon>Pichiomycetes</taxon>
        <taxon>Metschnikowiaceae</taxon>
        <taxon>Australozyma</taxon>
    </lineage>
</organism>
<evidence type="ECO:0000256" key="6">
    <source>
        <dbReference type="ARBA" id="ARBA00023187"/>
    </source>
</evidence>
<dbReference type="Gene3D" id="2.30.30.100">
    <property type="match status" value="1"/>
</dbReference>
<dbReference type="GO" id="GO:0005681">
    <property type="term" value="C:spliceosomal complex"/>
    <property type="evidence" value="ECO:0007669"/>
    <property type="project" value="UniProtKB-KW"/>
</dbReference>
<comment type="subcellular location">
    <subcellularLocation>
        <location evidence="1">Nucleus</location>
    </subcellularLocation>
</comment>
<dbReference type="GO" id="GO:0046540">
    <property type="term" value="C:U4/U6 x U5 tri-snRNP complex"/>
    <property type="evidence" value="ECO:0007669"/>
    <property type="project" value="TreeGrafter"/>
</dbReference>
<proteinExistence type="inferred from homology"/>
<dbReference type="GeneID" id="88171864"/>
<dbReference type="AlphaFoldDB" id="A0AAX4H501"/>
<keyword evidence="11" id="KW-1185">Reference proteome</keyword>
<dbReference type="InterPro" id="IPR001163">
    <property type="entry name" value="Sm_dom_euk/arc"/>
</dbReference>
<evidence type="ECO:0000313" key="10">
    <source>
        <dbReference type="EMBL" id="WPK23555.1"/>
    </source>
</evidence>
<dbReference type="SUPFAM" id="SSF50182">
    <property type="entry name" value="Sm-like ribonucleoproteins"/>
    <property type="match status" value="1"/>
</dbReference>
<evidence type="ECO:0000256" key="4">
    <source>
        <dbReference type="ARBA" id="ARBA00022728"/>
    </source>
</evidence>
<keyword evidence="5" id="KW-0694">RNA-binding</keyword>
<keyword evidence="8" id="KW-0687">Ribonucleoprotein</keyword>
<dbReference type="InterPro" id="IPR010920">
    <property type="entry name" value="LSM_dom_sf"/>
</dbReference>
<keyword evidence="7" id="KW-0539">Nucleus</keyword>
<evidence type="ECO:0000256" key="2">
    <source>
        <dbReference type="ARBA" id="ARBA00006850"/>
    </source>
</evidence>
<name>A0AAX4H501_9ASCO</name>
<dbReference type="PROSITE" id="PS52002">
    <property type="entry name" value="SM"/>
    <property type="match status" value="1"/>
</dbReference>
<dbReference type="PANTHER" id="PTHR20971">
    <property type="entry name" value="U6 SNRNA-ASSOCIATED PROTEIN"/>
    <property type="match status" value="1"/>
</dbReference>
<evidence type="ECO:0000256" key="3">
    <source>
        <dbReference type="ARBA" id="ARBA00022664"/>
    </source>
</evidence>
<evidence type="ECO:0000256" key="1">
    <source>
        <dbReference type="ARBA" id="ARBA00004123"/>
    </source>
</evidence>
<dbReference type="RefSeq" id="XP_062875941.1">
    <property type="nucleotide sequence ID" value="XM_063019871.1"/>
</dbReference>
<dbReference type="GO" id="GO:0003723">
    <property type="term" value="F:RNA binding"/>
    <property type="evidence" value="ECO:0007669"/>
    <property type="project" value="UniProtKB-KW"/>
</dbReference>
<keyword evidence="3" id="KW-0507">mRNA processing</keyword>
<evidence type="ECO:0000313" key="11">
    <source>
        <dbReference type="Proteomes" id="UP001338582"/>
    </source>
</evidence>
<dbReference type="GO" id="GO:0005688">
    <property type="term" value="C:U6 snRNP"/>
    <property type="evidence" value="ECO:0007669"/>
    <property type="project" value="TreeGrafter"/>
</dbReference>
<comment type="similarity">
    <text evidence="2">Belongs to the snRNP Sm proteins family.</text>
</comment>
<evidence type="ECO:0000259" key="9">
    <source>
        <dbReference type="PROSITE" id="PS52002"/>
    </source>
</evidence>
<dbReference type="GO" id="GO:1990726">
    <property type="term" value="C:Lsm1-7-Pat1 complex"/>
    <property type="evidence" value="ECO:0007669"/>
    <property type="project" value="TreeGrafter"/>
</dbReference>
<dbReference type="InterPro" id="IPR047575">
    <property type="entry name" value="Sm"/>
</dbReference>
<dbReference type="SMART" id="SM00651">
    <property type="entry name" value="Sm"/>
    <property type="match status" value="1"/>
</dbReference>
<dbReference type="Proteomes" id="UP001338582">
    <property type="component" value="Chromosome 1"/>
</dbReference>